<dbReference type="Proteomes" id="UP000029868">
    <property type="component" value="Unassembled WGS sequence"/>
</dbReference>
<evidence type="ECO:0000313" key="4">
    <source>
        <dbReference type="Proteomes" id="UP000029868"/>
    </source>
</evidence>
<sequence>MDMEIEHIPGYLAGANSDPLMVVMAVILVVAILIGGVLYFKLHAVPEHIAHGKNHTQIQLIAILTILALFTHNNIFWVAALVLAVVELPDFLAPLKSIAKSLEIIAKAKDSTEKQACPEQPSAEQVSNKESN</sequence>
<dbReference type="AlphaFoldDB" id="A0A099KE51"/>
<keyword evidence="2" id="KW-1133">Transmembrane helix</keyword>
<feature type="region of interest" description="Disordered" evidence="1">
    <location>
        <begin position="110"/>
        <end position="132"/>
    </location>
</feature>
<proteinExistence type="predicted"/>
<evidence type="ECO:0000256" key="2">
    <source>
        <dbReference type="SAM" id="Phobius"/>
    </source>
</evidence>
<protein>
    <submittedName>
        <fullName evidence="3">Uncharacterized protein</fullName>
    </submittedName>
</protein>
<dbReference type="EMBL" id="JQEC01000057">
    <property type="protein sequence ID" value="KGJ89034.1"/>
    <property type="molecule type" value="Genomic_DNA"/>
</dbReference>
<gene>
    <name evidence="3" type="ORF">GAB14E_4030</name>
</gene>
<evidence type="ECO:0000313" key="3">
    <source>
        <dbReference type="EMBL" id="KGJ89034.1"/>
    </source>
</evidence>
<feature type="transmembrane region" description="Helical" evidence="2">
    <location>
        <begin position="60"/>
        <end position="86"/>
    </location>
</feature>
<name>A0A099KE51_COLPS</name>
<keyword evidence="2" id="KW-0472">Membrane</keyword>
<organism evidence="3 4">
    <name type="scientific">Colwellia psychrerythraea</name>
    <name type="common">Vibrio psychroerythus</name>
    <dbReference type="NCBI Taxonomy" id="28229"/>
    <lineage>
        <taxon>Bacteria</taxon>
        <taxon>Pseudomonadati</taxon>
        <taxon>Pseudomonadota</taxon>
        <taxon>Gammaproteobacteria</taxon>
        <taxon>Alteromonadales</taxon>
        <taxon>Colwelliaceae</taxon>
        <taxon>Colwellia</taxon>
    </lineage>
</organism>
<comment type="caution">
    <text evidence="3">The sequence shown here is derived from an EMBL/GenBank/DDBJ whole genome shotgun (WGS) entry which is preliminary data.</text>
</comment>
<reference evidence="3 4" key="1">
    <citation type="submission" date="2014-08" db="EMBL/GenBank/DDBJ databases">
        <title>Genomic and Phenotypic Diversity of Colwellia psychrerythraea strains from Disparate Marine Basins.</title>
        <authorList>
            <person name="Techtmann S.M."/>
            <person name="Stelling S.C."/>
            <person name="Utturkar S.M."/>
            <person name="Alshibli N."/>
            <person name="Harris A."/>
            <person name="Brown S.D."/>
            <person name="Hazen T.C."/>
        </authorList>
    </citation>
    <scope>NUCLEOTIDE SEQUENCE [LARGE SCALE GENOMIC DNA]</scope>
    <source>
        <strain evidence="3 4">GAB14E</strain>
    </source>
</reference>
<keyword evidence="2" id="KW-0812">Transmembrane</keyword>
<dbReference type="PATRIC" id="fig|28229.3.peg.4001"/>
<accession>A0A099KE51</accession>
<evidence type="ECO:0000256" key="1">
    <source>
        <dbReference type="SAM" id="MobiDB-lite"/>
    </source>
</evidence>
<feature type="compositionally biased region" description="Polar residues" evidence="1">
    <location>
        <begin position="122"/>
        <end position="132"/>
    </location>
</feature>
<feature type="transmembrane region" description="Helical" evidence="2">
    <location>
        <begin position="20"/>
        <end position="40"/>
    </location>
</feature>